<organism evidence="2">
    <name type="scientific">marine sediment metagenome</name>
    <dbReference type="NCBI Taxonomy" id="412755"/>
    <lineage>
        <taxon>unclassified sequences</taxon>
        <taxon>metagenomes</taxon>
        <taxon>ecological metagenomes</taxon>
    </lineage>
</organism>
<dbReference type="GO" id="GO:0051276">
    <property type="term" value="P:chromosome organization"/>
    <property type="evidence" value="ECO:0007669"/>
    <property type="project" value="InterPro"/>
</dbReference>
<name>A0A0F9J514_9ZZZZ</name>
<evidence type="ECO:0000313" key="2">
    <source>
        <dbReference type="EMBL" id="KKM64638.1"/>
    </source>
</evidence>
<sequence>MARKITEKQRTFTLRVFEAKEDPGPIYFSIYKCKSMAVASACASRLLTNAKVAEFLQELQQQAQDDSVASVLERKQVLTEIIRGRFADFMTNLTPEKLKSAALQEIKILENVGPAGGKTTTIKINDHTKAIDLLNKMEKLYGDGVNLNVDARSIHIGDEDDDPKGALISLLNGIAARAGEGEMAQEPDGSASGEDKD</sequence>
<dbReference type="AlphaFoldDB" id="A0A0F9J514"/>
<evidence type="ECO:0008006" key="3">
    <source>
        <dbReference type="Google" id="ProtNLM"/>
    </source>
</evidence>
<dbReference type="Pfam" id="PF03592">
    <property type="entry name" value="Terminase_2"/>
    <property type="match status" value="1"/>
</dbReference>
<accession>A0A0F9J514</accession>
<gene>
    <name evidence="2" type="ORF">LCGC14_1499390</name>
</gene>
<dbReference type="EMBL" id="LAZR01010864">
    <property type="protein sequence ID" value="KKM64638.1"/>
    <property type="molecule type" value="Genomic_DNA"/>
</dbReference>
<comment type="caution">
    <text evidence="2">The sequence shown here is derived from an EMBL/GenBank/DDBJ whole genome shotgun (WGS) entry which is preliminary data.</text>
</comment>
<reference evidence="2" key="1">
    <citation type="journal article" date="2015" name="Nature">
        <title>Complex archaea that bridge the gap between prokaryotes and eukaryotes.</title>
        <authorList>
            <person name="Spang A."/>
            <person name="Saw J.H."/>
            <person name="Jorgensen S.L."/>
            <person name="Zaremba-Niedzwiedzka K."/>
            <person name="Martijn J."/>
            <person name="Lind A.E."/>
            <person name="van Eijk R."/>
            <person name="Schleper C."/>
            <person name="Guy L."/>
            <person name="Ettema T.J."/>
        </authorList>
    </citation>
    <scope>NUCLEOTIDE SEQUENCE</scope>
</reference>
<protein>
    <recommendedName>
        <fullName evidence="3">Terminase small subunit</fullName>
    </recommendedName>
</protein>
<evidence type="ECO:0000256" key="1">
    <source>
        <dbReference type="SAM" id="MobiDB-lite"/>
    </source>
</evidence>
<proteinExistence type="predicted"/>
<feature type="region of interest" description="Disordered" evidence="1">
    <location>
        <begin position="178"/>
        <end position="197"/>
    </location>
</feature>
<dbReference type="InterPro" id="IPR005335">
    <property type="entry name" value="Terminase_ssu"/>
</dbReference>